<dbReference type="Pfam" id="PF13095">
    <property type="entry name" value="FTA2"/>
    <property type="match status" value="1"/>
</dbReference>
<accession>A0A9N9VCX4</accession>
<dbReference type="OrthoDB" id="3432781at2759"/>
<feature type="region of interest" description="Disordered" evidence="1">
    <location>
        <begin position="340"/>
        <end position="373"/>
    </location>
</feature>
<evidence type="ECO:0000313" key="2">
    <source>
        <dbReference type="EMBL" id="CAH0021753.1"/>
    </source>
</evidence>
<protein>
    <submittedName>
        <fullName evidence="2">Uncharacterized protein</fullName>
    </submittedName>
</protein>
<proteinExistence type="predicted"/>
<feature type="compositionally biased region" description="Low complexity" evidence="1">
    <location>
        <begin position="346"/>
        <end position="355"/>
    </location>
</feature>
<reference evidence="2" key="1">
    <citation type="submission" date="2021-10" db="EMBL/GenBank/DDBJ databases">
        <authorList>
            <person name="Piombo E."/>
        </authorList>
    </citation>
    <scope>NUCLEOTIDE SEQUENCE</scope>
</reference>
<name>A0A9N9VCX4_9HYPO</name>
<evidence type="ECO:0000256" key="1">
    <source>
        <dbReference type="SAM" id="MobiDB-lite"/>
    </source>
</evidence>
<comment type="caution">
    <text evidence="2">The sequence shown here is derived from an EMBL/GenBank/DDBJ whole genome shotgun (WGS) entry which is preliminary data.</text>
</comment>
<organism evidence="2 3">
    <name type="scientific">Clonostachys rhizophaga</name>
    <dbReference type="NCBI Taxonomy" id="160324"/>
    <lineage>
        <taxon>Eukaryota</taxon>
        <taxon>Fungi</taxon>
        <taxon>Dikarya</taxon>
        <taxon>Ascomycota</taxon>
        <taxon>Pezizomycotina</taxon>
        <taxon>Sordariomycetes</taxon>
        <taxon>Hypocreomycetidae</taxon>
        <taxon>Hypocreales</taxon>
        <taxon>Bionectriaceae</taxon>
        <taxon>Clonostachys</taxon>
    </lineage>
</organism>
<dbReference type="AlphaFoldDB" id="A0A9N9VCX4"/>
<keyword evidence="3" id="KW-1185">Reference proteome</keyword>
<sequence length="421" mass="48380">MAAEVPSQAPQTNGFSLYPELPQSGSDLIPLPRRVNGPKLKPFDFQGSQQIEFLDYLGEGLHSHVIKVKILGQIYALKLFMFSPEMDWGGPPLSAQYDKSNRVEATIFCEYLDPFNNECRAFGRLHESGHPELAVECYGYVLLDEDHERALRDRFPGRELESLFQDDSGRRRQDFLTKDGKPPPIRAIVKEFGSGVDKLRDRQLSKTLKDIIQLQELGIIGIDVAQRQLINGKLCDFSTAMTTPHFGMNPEMHPHLTPLGKARLEFDIFLFSVHDYVIFDEMVDEWNEDHRLQKDQVSVRALHQLYGSDRWTYNLRKTASRERVFTHVDPRLYDWRAPARGRDESSAGGQANGQSSKGGGSGRSVAKVSKTRRRFKKPPRWYYEGSEEHMVKLRRSRRCGTYFEWVFKRGFFTPTVGTLYP</sequence>
<gene>
    <name evidence="2" type="ORF">CRHIZ90672A_00018480</name>
</gene>
<dbReference type="Proteomes" id="UP000696573">
    <property type="component" value="Unassembled WGS sequence"/>
</dbReference>
<dbReference type="EMBL" id="CABFNQ020000660">
    <property type="protein sequence ID" value="CAH0021753.1"/>
    <property type="molecule type" value="Genomic_DNA"/>
</dbReference>
<dbReference type="InterPro" id="IPR025213">
    <property type="entry name" value="Sim4_Fta2"/>
</dbReference>
<evidence type="ECO:0000313" key="3">
    <source>
        <dbReference type="Proteomes" id="UP000696573"/>
    </source>
</evidence>